<feature type="transmembrane region" description="Helical" evidence="1">
    <location>
        <begin position="96"/>
        <end position="116"/>
    </location>
</feature>
<reference evidence="2 3" key="1">
    <citation type="journal article" date="2013" name="Genome Announc.">
        <title>Draft Genome Sequence of Sphingobium lactosutens Strain DS20T, Isolated from a Hexachlorocyclohexane Dumpsite.</title>
        <authorList>
            <person name="Kumar R."/>
            <person name="Dwivedi V."/>
            <person name="Negi V."/>
            <person name="Khurana J.P."/>
            <person name="Lal R."/>
        </authorList>
    </citation>
    <scope>NUCLEOTIDE SEQUENCE [LARGE SCALE GENOMIC DNA]</scope>
    <source>
        <strain evidence="2 3">DS20</strain>
    </source>
</reference>
<protein>
    <submittedName>
        <fullName evidence="2">Uncharacterized protein</fullName>
    </submittedName>
</protein>
<comment type="caution">
    <text evidence="2">The sequence shown here is derived from an EMBL/GenBank/DDBJ whole genome shotgun (WGS) entry which is preliminary data.</text>
</comment>
<keyword evidence="1" id="KW-1133">Transmembrane helix</keyword>
<organism evidence="2 3">
    <name type="scientific">Sphingobium lactosutens DS20</name>
    <dbReference type="NCBI Taxonomy" id="1331060"/>
    <lineage>
        <taxon>Bacteria</taxon>
        <taxon>Pseudomonadati</taxon>
        <taxon>Pseudomonadota</taxon>
        <taxon>Alphaproteobacteria</taxon>
        <taxon>Sphingomonadales</taxon>
        <taxon>Sphingomonadaceae</taxon>
        <taxon>Sphingobium</taxon>
    </lineage>
</organism>
<accession>T0HKG0</accession>
<evidence type="ECO:0000256" key="1">
    <source>
        <dbReference type="SAM" id="Phobius"/>
    </source>
</evidence>
<keyword evidence="1" id="KW-0472">Membrane</keyword>
<dbReference type="EMBL" id="ATDP01000102">
    <property type="protein sequence ID" value="EQB12668.1"/>
    <property type="molecule type" value="Genomic_DNA"/>
</dbReference>
<feature type="transmembrane region" description="Helical" evidence="1">
    <location>
        <begin position="64"/>
        <end position="84"/>
    </location>
</feature>
<sequence>MDLTVIGFVIAVVGIVLQLADAFPEHREVRKAIFLMSIGLFLGIVASAALGAQYQITGNIDRQFALLFGLAGLAAVFAFTAIFLPDVDRRNVAMSASLGSALAFCATGLFIVLGAVPNVTNQYSTDEIAVLADHAQRSGQKQLAIERLQELSNRAYSTTVKRQIAQRIREIEESQGQDQSGR</sequence>
<name>T0HKG0_9SPHN</name>
<feature type="transmembrane region" description="Helical" evidence="1">
    <location>
        <begin position="32"/>
        <end position="52"/>
    </location>
</feature>
<proteinExistence type="predicted"/>
<dbReference type="OrthoDB" id="9854826at2"/>
<keyword evidence="3" id="KW-1185">Reference proteome</keyword>
<dbReference type="RefSeq" id="WP_021227426.1">
    <property type="nucleotide sequence ID" value="NZ_ATDP01000102.1"/>
</dbReference>
<dbReference type="Proteomes" id="UP000015531">
    <property type="component" value="Unassembled WGS sequence"/>
</dbReference>
<evidence type="ECO:0000313" key="3">
    <source>
        <dbReference type="Proteomes" id="UP000015531"/>
    </source>
</evidence>
<gene>
    <name evidence="2" type="ORF">RLDS_19355</name>
</gene>
<dbReference type="AlphaFoldDB" id="T0HKG0"/>
<keyword evidence="1" id="KW-0812">Transmembrane</keyword>
<evidence type="ECO:0000313" key="2">
    <source>
        <dbReference type="EMBL" id="EQB12668.1"/>
    </source>
</evidence>